<keyword evidence="2" id="KW-1133">Transmembrane helix</keyword>
<organism evidence="3 4">
    <name type="scientific">Nostoc sphaeroides CCNUC1</name>
    <dbReference type="NCBI Taxonomy" id="2653204"/>
    <lineage>
        <taxon>Bacteria</taxon>
        <taxon>Bacillati</taxon>
        <taxon>Cyanobacteriota</taxon>
        <taxon>Cyanophyceae</taxon>
        <taxon>Nostocales</taxon>
        <taxon>Nostocaceae</taxon>
        <taxon>Nostoc</taxon>
    </lineage>
</organism>
<keyword evidence="2" id="KW-0472">Membrane</keyword>
<accession>A0A5P8WAF4</accession>
<reference evidence="3 4" key="1">
    <citation type="submission" date="2019-10" db="EMBL/GenBank/DDBJ databases">
        <title>Genomic and transcriptomic insights into the perfect genentic adaptation of a filamentous nitrogen-fixing cyanobacterium to rice fields.</title>
        <authorList>
            <person name="Chen Z."/>
        </authorList>
    </citation>
    <scope>NUCLEOTIDE SEQUENCE [LARGE SCALE GENOMIC DNA]</scope>
    <source>
        <strain evidence="3">CCNUC1</strain>
    </source>
</reference>
<feature type="transmembrane region" description="Helical" evidence="2">
    <location>
        <begin position="31"/>
        <end position="55"/>
    </location>
</feature>
<feature type="compositionally biased region" description="Basic and acidic residues" evidence="1">
    <location>
        <begin position="7"/>
        <end position="20"/>
    </location>
</feature>
<dbReference type="KEGG" id="nsh:GXM_07154"/>
<proteinExistence type="predicted"/>
<evidence type="ECO:0000313" key="3">
    <source>
        <dbReference type="EMBL" id="QFS49660.1"/>
    </source>
</evidence>
<sequence>MYSLFNKSDRSHSSEENSSDRLRRMSTLLHIYYVFSSTLLASCSEVMTFGCELVAE</sequence>
<dbReference type="AlphaFoldDB" id="A0A5P8WAF4"/>
<keyword evidence="4" id="KW-1185">Reference proteome</keyword>
<protein>
    <submittedName>
        <fullName evidence="3">Uncharacterized protein</fullName>
    </submittedName>
</protein>
<dbReference type="EMBL" id="CP045227">
    <property type="protein sequence ID" value="QFS49660.1"/>
    <property type="molecule type" value="Genomic_DNA"/>
</dbReference>
<evidence type="ECO:0000256" key="2">
    <source>
        <dbReference type="SAM" id="Phobius"/>
    </source>
</evidence>
<feature type="region of interest" description="Disordered" evidence="1">
    <location>
        <begin position="1"/>
        <end position="20"/>
    </location>
</feature>
<gene>
    <name evidence="3" type="ORF">GXM_07154</name>
</gene>
<dbReference type="Proteomes" id="UP000326678">
    <property type="component" value="Chromosome Gxm2"/>
</dbReference>
<evidence type="ECO:0000313" key="4">
    <source>
        <dbReference type="Proteomes" id="UP000326678"/>
    </source>
</evidence>
<dbReference type="RefSeq" id="WP_194198937.1">
    <property type="nucleotide sequence ID" value="NZ_CP045227.1"/>
</dbReference>
<evidence type="ECO:0000256" key="1">
    <source>
        <dbReference type="SAM" id="MobiDB-lite"/>
    </source>
</evidence>
<name>A0A5P8WAF4_9NOSO</name>
<keyword evidence="2" id="KW-0812">Transmembrane</keyword>